<organism evidence="6 7">
    <name type="scientific">Cryomyces antarcticus</name>
    <dbReference type="NCBI Taxonomy" id="329879"/>
    <lineage>
        <taxon>Eukaryota</taxon>
        <taxon>Fungi</taxon>
        <taxon>Dikarya</taxon>
        <taxon>Ascomycota</taxon>
        <taxon>Pezizomycotina</taxon>
        <taxon>Dothideomycetes</taxon>
        <taxon>Dothideomycetes incertae sedis</taxon>
        <taxon>Cryomyces</taxon>
    </lineage>
</organism>
<comment type="subcellular location">
    <subcellularLocation>
        <location evidence="1">Membrane</location>
        <topology evidence="1">Multi-pass membrane protein</topology>
    </subcellularLocation>
</comment>
<evidence type="ECO:0008006" key="8">
    <source>
        <dbReference type="Google" id="ProtNLM"/>
    </source>
</evidence>
<reference evidence="6 7" key="1">
    <citation type="submission" date="2023-08" db="EMBL/GenBank/DDBJ databases">
        <title>Black Yeasts Isolated from many extreme environments.</title>
        <authorList>
            <person name="Coleine C."/>
            <person name="Stajich J.E."/>
            <person name="Selbmann L."/>
        </authorList>
    </citation>
    <scope>NUCLEOTIDE SEQUENCE [LARGE SCALE GENOMIC DNA]</scope>
    <source>
        <strain evidence="6 7">CCFEE 536</strain>
    </source>
</reference>
<dbReference type="PANTHER" id="PTHR23514:SF6">
    <property type="entry name" value="MAJOR FACILITATOR SUPERFAMILY (MFS) PROFILE DOMAIN-CONTAINING PROTEIN"/>
    <property type="match status" value="1"/>
</dbReference>
<dbReference type="EMBL" id="JAVRRA010014214">
    <property type="protein sequence ID" value="KAK5217125.1"/>
    <property type="molecule type" value="Genomic_DNA"/>
</dbReference>
<keyword evidence="4 5" id="KW-0472">Membrane</keyword>
<evidence type="ECO:0000256" key="2">
    <source>
        <dbReference type="ARBA" id="ARBA00022692"/>
    </source>
</evidence>
<evidence type="ECO:0000256" key="3">
    <source>
        <dbReference type="ARBA" id="ARBA00022989"/>
    </source>
</evidence>
<evidence type="ECO:0000313" key="6">
    <source>
        <dbReference type="EMBL" id="KAK5217125.1"/>
    </source>
</evidence>
<feature type="transmembrane region" description="Helical" evidence="5">
    <location>
        <begin position="39"/>
        <end position="60"/>
    </location>
</feature>
<feature type="transmembrane region" description="Helical" evidence="5">
    <location>
        <begin position="6"/>
        <end position="27"/>
    </location>
</feature>
<evidence type="ECO:0000256" key="1">
    <source>
        <dbReference type="ARBA" id="ARBA00004141"/>
    </source>
</evidence>
<keyword evidence="7" id="KW-1185">Reference proteome</keyword>
<protein>
    <recommendedName>
        <fullName evidence="8">Major facilitator superfamily (MFS) profile domain-containing protein</fullName>
    </recommendedName>
</protein>
<evidence type="ECO:0000313" key="7">
    <source>
        <dbReference type="Proteomes" id="UP001357485"/>
    </source>
</evidence>
<gene>
    <name evidence="6" type="ORF">LTR16_012833</name>
</gene>
<evidence type="ECO:0000256" key="4">
    <source>
        <dbReference type="ARBA" id="ARBA00023136"/>
    </source>
</evidence>
<sequence>MIVCTPSFGVVVTAYLLLGIGAAFNLARSTVILGIAHGSYGVGGIFGPIIATALVSKGVLWSRYYLITLGIRL</sequence>
<evidence type="ECO:0000256" key="5">
    <source>
        <dbReference type="SAM" id="Phobius"/>
    </source>
</evidence>
<feature type="non-terminal residue" evidence="6">
    <location>
        <position position="73"/>
    </location>
</feature>
<dbReference type="InterPro" id="IPR051788">
    <property type="entry name" value="MFS_Transporter"/>
</dbReference>
<name>A0ABR0LSK9_9PEZI</name>
<proteinExistence type="predicted"/>
<comment type="caution">
    <text evidence="6">The sequence shown here is derived from an EMBL/GenBank/DDBJ whole genome shotgun (WGS) entry which is preliminary data.</text>
</comment>
<dbReference type="Proteomes" id="UP001357485">
    <property type="component" value="Unassembled WGS sequence"/>
</dbReference>
<accession>A0ABR0LSK9</accession>
<dbReference type="PANTHER" id="PTHR23514">
    <property type="entry name" value="BYPASS OF STOP CODON PROTEIN 6"/>
    <property type="match status" value="1"/>
</dbReference>
<keyword evidence="2 5" id="KW-0812">Transmembrane</keyword>
<keyword evidence="3 5" id="KW-1133">Transmembrane helix</keyword>